<dbReference type="InterPro" id="IPR011990">
    <property type="entry name" value="TPR-like_helical_dom_sf"/>
</dbReference>
<dbReference type="EMBL" id="JAHWXT010000011">
    <property type="protein sequence ID" value="MCF0266916.1"/>
    <property type="molecule type" value="Genomic_DNA"/>
</dbReference>
<proteinExistence type="predicted"/>
<sequence length="132" mass="15868">MDLIKIIRKLKQIIRYKYHYSSSYHAFKMSESMHTYHRATSYEHLALNQRDPLDLDQRLNEKIQKYQRNAIWYFLHSALKGYSTAQYKLGMIYLQGQLGLSPDKKNAYKWLLLAANQGHLEAQHQLYRLYLQ</sequence>
<name>A0A8X8GUR1_ACIGI</name>
<dbReference type="Proteomes" id="UP000887320">
    <property type="component" value="Unassembled WGS sequence"/>
</dbReference>
<protein>
    <submittedName>
        <fullName evidence="1">SEL1-like repeat protein</fullName>
    </submittedName>
</protein>
<dbReference type="InterPro" id="IPR006597">
    <property type="entry name" value="Sel1-like"/>
</dbReference>
<dbReference type="AlphaFoldDB" id="A0A8X8GUR1"/>
<dbReference type="SUPFAM" id="SSF81901">
    <property type="entry name" value="HCP-like"/>
    <property type="match status" value="1"/>
</dbReference>
<gene>
    <name evidence="1" type="ORF">KW868_20915</name>
</gene>
<evidence type="ECO:0000313" key="2">
    <source>
        <dbReference type="Proteomes" id="UP000887320"/>
    </source>
</evidence>
<dbReference type="Gene3D" id="1.25.40.10">
    <property type="entry name" value="Tetratricopeptide repeat domain"/>
    <property type="match status" value="1"/>
</dbReference>
<accession>A0A8X8GUR1</accession>
<dbReference type="SMART" id="SM00671">
    <property type="entry name" value="SEL1"/>
    <property type="match status" value="1"/>
</dbReference>
<reference evidence="1" key="1">
    <citation type="submission" date="2021-07" db="EMBL/GenBank/DDBJ databases">
        <authorList>
            <person name="Fernandez M."/>
            <person name="Pereira P."/>
            <person name="Torres Tejerizo G.A."/>
            <person name="Gonzalez P."/>
            <person name="Agostini E."/>
        </authorList>
    </citation>
    <scope>NUCLEOTIDE SEQUENCE</scope>
    <source>
        <strain evidence="1">SFC 500-1A</strain>
    </source>
</reference>
<evidence type="ECO:0000313" key="1">
    <source>
        <dbReference type="EMBL" id="MCF0266916.1"/>
    </source>
</evidence>
<dbReference type="Pfam" id="PF08238">
    <property type="entry name" value="Sel1"/>
    <property type="match status" value="1"/>
</dbReference>
<organism evidence="1 2">
    <name type="scientific">Acinetobacter guillouiae</name>
    <name type="common">Acinetobacter genomosp. 11</name>
    <dbReference type="NCBI Taxonomy" id="106649"/>
    <lineage>
        <taxon>Bacteria</taxon>
        <taxon>Pseudomonadati</taxon>
        <taxon>Pseudomonadota</taxon>
        <taxon>Gammaproteobacteria</taxon>
        <taxon>Moraxellales</taxon>
        <taxon>Moraxellaceae</taxon>
        <taxon>Acinetobacter</taxon>
    </lineage>
</organism>
<comment type="caution">
    <text evidence="1">The sequence shown here is derived from an EMBL/GenBank/DDBJ whole genome shotgun (WGS) entry which is preliminary data.</text>
</comment>